<organism evidence="6 7">
    <name type="scientific">Eubacterium ramulus</name>
    <dbReference type="NCBI Taxonomy" id="39490"/>
    <lineage>
        <taxon>Bacteria</taxon>
        <taxon>Bacillati</taxon>
        <taxon>Bacillota</taxon>
        <taxon>Clostridia</taxon>
        <taxon>Eubacteriales</taxon>
        <taxon>Eubacteriaceae</taxon>
        <taxon>Eubacterium</taxon>
    </lineage>
</organism>
<reference evidence="6 7" key="1">
    <citation type="submission" date="2014-09" db="EMBL/GenBank/DDBJ databases">
        <title>Butyrate-producing bacteria isolated from human gut.</title>
        <authorList>
            <person name="Zhang Q."/>
            <person name="Zhao L."/>
        </authorList>
    </citation>
    <scope>NUCLEOTIDE SEQUENCE [LARGE SCALE GENOMIC DNA]</scope>
    <source>
        <strain evidence="6 7">21</strain>
    </source>
</reference>
<evidence type="ECO:0000259" key="5">
    <source>
        <dbReference type="Pfam" id="PF19906"/>
    </source>
</evidence>
<sequence>MATAKAIPLRLNFVDVVCDDSLKHLYVNGKKAGCQFDVRLSYYRGHFLSVIDRLEVEIDGEKISQEAISFCLRDEEYGIAQLHDLVSVFWPIAEPATIKVLKKGGFTAGEHDINFILYFRSPYMIVGPDLYMPIDSCGRKVLTLAEI</sequence>
<dbReference type="Pfam" id="PF19906">
    <property type="entry name" value="CGDB"/>
    <property type="match status" value="1"/>
</dbReference>
<keyword evidence="1" id="KW-0456">Lyase</keyword>
<keyword evidence="2" id="KW-0119">Carbohydrate metabolism</keyword>
<evidence type="ECO:0000313" key="7">
    <source>
        <dbReference type="Proteomes" id="UP000245288"/>
    </source>
</evidence>
<evidence type="ECO:0000256" key="1">
    <source>
        <dbReference type="ARBA" id="ARBA00023239"/>
    </source>
</evidence>
<feature type="domain" description="C-glycoside deglycosidase beta subunit" evidence="5">
    <location>
        <begin position="16"/>
        <end position="123"/>
    </location>
</feature>
<dbReference type="Proteomes" id="UP000245288">
    <property type="component" value="Unassembled WGS sequence"/>
</dbReference>
<accession>A0A2V1JQY4</accession>
<evidence type="ECO:0000256" key="4">
    <source>
        <dbReference type="ARBA" id="ARBA00047208"/>
    </source>
</evidence>
<name>A0A2V1JQY4_EUBRA</name>
<gene>
    <name evidence="6" type="ORF">LG34_11415</name>
</gene>
<evidence type="ECO:0000256" key="3">
    <source>
        <dbReference type="ARBA" id="ARBA00046336"/>
    </source>
</evidence>
<protein>
    <recommendedName>
        <fullName evidence="4">C-deglycosylation enzyme beta subunit</fullName>
    </recommendedName>
</protein>
<dbReference type="OrthoDB" id="1956341at2"/>
<dbReference type="InterPro" id="IPR045959">
    <property type="entry name" value="CGDB"/>
</dbReference>
<keyword evidence="7" id="KW-1185">Reference proteome</keyword>
<dbReference type="AlphaFoldDB" id="A0A2V1JQY4"/>
<comment type="similarity">
    <text evidence="3">Belongs to the C-glycoside deglycosidase beta subunit family.</text>
</comment>
<dbReference type="EMBL" id="JRFU01000122">
    <property type="protein sequence ID" value="PWE86184.1"/>
    <property type="molecule type" value="Genomic_DNA"/>
</dbReference>
<comment type="caution">
    <text evidence="6">The sequence shown here is derived from an EMBL/GenBank/DDBJ whole genome shotgun (WGS) entry which is preliminary data.</text>
</comment>
<evidence type="ECO:0000256" key="2">
    <source>
        <dbReference type="ARBA" id="ARBA00023277"/>
    </source>
</evidence>
<proteinExistence type="inferred from homology"/>
<dbReference type="RefSeq" id="WP_109216084.1">
    <property type="nucleotide sequence ID" value="NZ_CAJLEE010000004.1"/>
</dbReference>
<evidence type="ECO:0000313" key="6">
    <source>
        <dbReference type="EMBL" id="PWE86184.1"/>
    </source>
</evidence>
<dbReference type="GO" id="GO:0016829">
    <property type="term" value="F:lyase activity"/>
    <property type="evidence" value="ECO:0007669"/>
    <property type="project" value="UniProtKB-KW"/>
</dbReference>